<keyword evidence="1" id="KW-0472">Membrane</keyword>
<feature type="transmembrane region" description="Helical" evidence="1">
    <location>
        <begin position="42"/>
        <end position="63"/>
    </location>
</feature>
<feature type="transmembrane region" description="Helical" evidence="1">
    <location>
        <begin position="106"/>
        <end position="123"/>
    </location>
</feature>
<keyword evidence="1" id="KW-1133">Transmembrane helix</keyword>
<keyword evidence="1" id="KW-0812">Transmembrane</keyword>
<evidence type="ECO:0000256" key="1">
    <source>
        <dbReference type="SAM" id="Phobius"/>
    </source>
</evidence>
<dbReference type="EMBL" id="CAFBLT010000001">
    <property type="protein sequence ID" value="CAB4860403.1"/>
    <property type="molecule type" value="Genomic_DNA"/>
</dbReference>
<gene>
    <name evidence="2" type="ORF">UFOPK3427_00148</name>
    <name evidence="3" type="ORF">UFOPK4112_01774</name>
</gene>
<feature type="transmembrane region" description="Helical" evidence="1">
    <location>
        <begin position="75"/>
        <end position="94"/>
    </location>
</feature>
<dbReference type="EMBL" id="CAFBPM010000028">
    <property type="protein sequence ID" value="CAB5032031.1"/>
    <property type="molecule type" value="Genomic_DNA"/>
</dbReference>
<sequence length="183" mass="19536">MPSNFVPFFAASAGVSGALIGLLFVAMSVVPTLPKSESLTTINTRAALALHAFVNTLIVSLYALVPNDQLSGPVIWVSIISLIVLVMLGIVVVVDKENTSKFGSGMMMVLSSIPLFFELNGGFELSANQHSSVAISQICNALIIVFLIGVLRSWRLISQGKTKPHVLLWSKFRGAPAETPPTQ</sequence>
<organism evidence="3">
    <name type="scientific">freshwater metagenome</name>
    <dbReference type="NCBI Taxonomy" id="449393"/>
    <lineage>
        <taxon>unclassified sequences</taxon>
        <taxon>metagenomes</taxon>
        <taxon>ecological metagenomes</taxon>
    </lineage>
</organism>
<reference evidence="3" key="1">
    <citation type="submission" date="2020-05" db="EMBL/GenBank/DDBJ databases">
        <authorList>
            <person name="Chiriac C."/>
            <person name="Salcher M."/>
            <person name="Ghai R."/>
            <person name="Kavagutti S V."/>
        </authorList>
    </citation>
    <scope>NUCLEOTIDE SEQUENCE</scope>
</reference>
<evidence type="ECO:0000313" key="3">
    <source>
        <dbReference type="EMBL" id="CAB5032031.1"/>
    </source>
</evidence>
<dbReference type="AlphaFoldDB" id="A0A6J7RT33"/>
<feature type="transmembrane region" description="Helical" evidence="1">
    <location>
        <begin position="135"/>
        <end position="154"/>
    </location>
</feature>
<accession>A0A6J7RT33</accession>
<protein>
    <submittedName>
        <fullName evidence="3">Unannotated protein</fullName>
    </submittedName>
</protein>
<name>A0A6J7RT33_9ZZZZ</name>
<feature type="transmembrane region" description="Helical" evidence="1">
    <location>
        <begin position="6"/>
        <end position="30"/>
    </location>
</feature>
<proteinExistence type="predicted"/>
<evidence type="ECO:0000313" key="2">
    <source>
        <dbReference type="EMBL" id="CAB4860403.1"/>
    </source>
</evidence>